<reference evidence="11 12" key="1">
    <citation type="submission" date="2020-08" db="EMBL/GenBank/DDBJ databases">
        <title>Complete genome sequence of Raphidiopsis curvispora isolated from drinking water reservoir in South Korea.</title>
        <authorList>
            <person name="Jeong J."/>
        </authorList>
    </citation>
    <scope>NUCLEOTIDE SEQUENCE [LARGE SCALE GENOMIC DNA]</scope>
    <source>
        <strain evidence="11 12">GIHE-G1</strain>
    </source>
</reference>
<dbReference type="FunFam" id="3.40.50.300:FF:000287">
    <property type="entry name" value="Multidrug ABC transporter ATP-binding protein"/>
    <property type="match status" value="1"/>
</dbReference>
<dbReference type="SUPFAM" id="SSF52540">
    <property type="entry name" value="P-loop containing nucleoside triphosphate hydrolases"/>
    <property type="match status" value="1"/>
</dbReference>
<evidence type="ECO:0000256" key="6">
    <source>
        <dbReference type="ARBA" id="ARBA00022989"/>
    </source>
</evidence>
<dbReference type="PROSITE" id="PS00211">
    <property type="entry name" value="ABC_TRANSPORTER_1"/>
    <property type="match status" value="1"/>
</dbReference>
<dbReference type="AlphaFoldDB" id="A0A7H0F1N6"/>
<dbReference type="PROSITE" id="PS50893">
    <property type="entry name" value="ABC_TRANSPORTER_2"/>
    <property type="match status" value="1"/>
</dbReference>
<feature type="domain" description="ABC transmembrane type-1" evidence="10">
    <location>
        <begin position="42"/>
        <end position="339"/>
    </location>
</feature>
<dbReference type="InterPro" id="IPR017871">
    <property type="entry name" value="ABC_transporter-like_CS"/>
</dbReference>
<organism evidence="11 12">
    <name type="scientific">Cylindrospermopsis curvispora GIHE-G1</name>
    <dbReference type="NCBI Taxonomy" id="2666332"/>
    <lineage>
        <taxon>Bacteria</taxon>
        <taxon>Bacillati</taxon>
        <taxon>Cyanobacteriota</taxon>
        <taxon>Cyanophyceae</taxon>
        <taxon>Nostocales</taxon>
        <taxon>Aphanizomenonaceae</taxon>
        <taxon>Cylindrospermopsis</taxon>
    </lineage>
</organism>
<keyword evidence="12" id="KW-1185">Reference proteome</keyword>
<dbReference type="InterPro" id="IPR003439">
    <property type="entry name" value="ABC_transporter-like_ATP-bd"/>
</dbReference>
<gene>
    <name evidence="11" type="ORF">IAR63_02335</name>
</gene>
<dbReference type="GO" id="GO:0015421">
    <property type="term" value="F:ABC-type oligopeptide transporter activity"/>
    <property type="evidence" value="ECO:0007669"/>
    <property type="project" value="TreeGrafter"/>
</dbReference>
<feature type="transmembrane region" description="Helical" evidence="8">
    <location>
        <begin position="281"/>
        <end position="302"/>
    </location>
</feature>
<feature type="transmembrane region" description="Helical" evidence="8">
    <location>
        <begin position="170"/>
        <end position="189"/>
    </location>
</feature>
<evidence type="ECO:0000256" key="2">
    <source>
        <dbReference type="ARBA" id="ARBA00022448"/>
    </source>
</evidence>
<evidence type="ECO:0000256" key="5">
    <source>
        <dbReference type="ARBA" id="ARBA00022840"/>
    </source>
</evidence>
<accession>A0A7H0F1N6</accession>
<keyword evidence="3 8" id="KW-0812">Transmembrane</keyword>
<evidence type="ECO:0000256" key="8">
    <source>
        <dbReference type="SAM" id="Phobius"/>
    </source>
</evidence>
<evidence type="ECO:0000259" key="9">
    <source>
        <dbReference type="PROSITE" id="PS50893"/>
    </source>
</evidence>
<feature type="domain" description="ABC transporter" evidence="9">
    <location>
        <begin position="373"/>
        <end position="608"/>
    </location>
</feature>
<dbReference type="PANTHER" id="PTHR43394:SF1">
    <property type="entry name" value="ATP-BINDING CASSETTE SUB-FAMILY B MEMBER 10, MITOCHONDRIAL"/>
    <property type="match status" value="1"/>
</dbReference>
<evidence type="ECO:0000313" key="11">
    <source>
        <dbReference type="EMBL" id="QNP29952.1"/>
    </source>
</evidence>
<keyword evidence="7 8" id="KW-0472">Membrane</keyword>
<dbReference type="KEGG" id="ccur:IAR63_02335"/>
<sequence>MIPIKKILLRSLPRYNTPAYRTIATTMNRNRSLVVFTFVSNLLSATLETATLGIIFLALGVLQDNQLPQLPDTIKSALPWLADRWKGENQEVFLLLIGLAVLSQVVRSLMTYISLVSSGDLTARVQAQMTEKVFARIMSFTFSCASRYKIGDLSTYVGQAGSTVDMQMRLWSGFLTGIMMFFAYSITVLTISLPLSAVAILLFVLLIWLQRYLIPRIQSTARELSQAQVDVAKDMVENIQGLRVVHTFGYQHSTINRVVYLQKQVLVFLQRQARLLSITSPLNNALTIFVIAALLLTGSFLLQRGQGNVLPALATFILALNRLSMQVQGLAGTMNGLAENSGRMDRLDAILGGEGQEFSRVGGEIFKGLKSAITFNHVSLKYEGTSLPALSDICFKLPRNRVVALIGSSGAGKSSVADLLIGLYAPTTGEILVDGLNLQSYSWESWRSKLGVVSQDTFIFNQSILENIRYGMTNATDEQVLEAARVAQADQFIQLLPKGYETVVGERGYRLSGGQRQRVALARAILKQPEILILDEATSALDSESERLVQQALGQFQAERTVLVIAHRLSTIVNADEILVMEQGCIVERGTHQELLELGSKYANYWQMQSAH</sequence>
<dbReference type="GO" id="GO:0005524">
    <property type="term" value="F:ATP binding"/>
    <property type="evidence" value="ECO:0007669"/>
    <property type="project" value="UniProtKB-KW"/>
</dbReference>
<keyword evidence="4" id="KW-0547">Nucleotide-binding</keyword>
<dbReference type="InterPro" id="IPR027417">
    <property type="entry name" value="P-loop_NTPase"/>
</dbReference>
<dbReference type="InterPro" id="IPR036640">
    <property type="entry name" value="ABC1_TM_sf"/>
</dbReference>
<evidence type="ECO:0000259" key="10">
    <source>
        <dbReference type="PROSITE" id="PS50929"/>
    </source>
</evidence>
<evidence type="ECO:0000256" key="4">
    <source>
        <dbReference type="ARBA" id="ARBA00022741"/>
    </source>
</evidence>
<dbReference type="Gene3D" id="3.40.50.300">
    <property type="entry name" value="P-loop containing nucleotide triphosphate hydrolases"/>
    <property type="match status" value="1"/>
</dbReference>
<dbReference type="CDD" id="cd07346">
    <property type="entry name" value="ABC_6TM_exporters"/>
    <property type="match status" value="1"/>
</dbReference>
<dbReference type="Proteomes" id="UP000516013">
    <property type="component" value="Chromosome"/>
</dbReference>
<evidence type="ECO:0000256" key="7">
    <source>
        <dbReference type="ARBA" id="ARBA00023136"/>
    </source>
</evidence>
<evidence type="ECO:0000256" key="3">
    <source>
        <dbReference type="ARBA" id="ARBA00022692"/>
    </source>
</evidence>
<feature type="transmembrane region" description="Helical" evidence="8">
    <location>
        <begin position="92"/>
        <end position="115"/>
    </location>
</feature>
<dbReference type="InterPro" id="IPR039421">
    <property type="entry name" value="Type_1_exporter"/>
</dbReference>
<dbReference type="Pfam" id="PF00005">
    <property type="entry name" value="ABC_tran"/>
    <property type="match status" value="1"/>
</dbReference>
<evidence type="ECO:0000313" key="12">
    <source>
        <dbReference type="Proteomes" id="UP000516013"/>
    </source>
</evidence>
<comment type="subcellular location">
    <subcellularLocation>
        <location evidence="1">Cell membrane</location>
        <topology evidence="1">Multi-pass membrane protein</topology>
    </subcellularLocation>
</comment>
<proteinExistence type="predicted"/>
<keyword evidence="6 8" id="KW-1133">Transmembrane helix</keyword>
<evidence type="ECO:0000256" key="1">
    <source>
        <dbReference type="ARBA" id="ARBA00004651"/>
    </source>
</evidence>
<dbReference type="Gene3D" id="1.20.1560.10">
    <property type="entry name" value="ABC transporter type 1, transmembrane domain"/>
    <property type="match status" value="1"/>
</dbReference>
<dbReference type="RefSeq" id="WP_187706441.1">
    <property type="nucleotide sequence ID" value="NZ_CP060822.1"/>
</dbReference>
<protein>
    <submittedName>
        <fullName evidence="11">ABC transporter ATP-binding protein</fullName>
    </submittedName>
</protein>
<dbReference type="EMBL" id="CP060822">
    <property type="protein sequence ID" value="QNP29952.1"/>
    <property type="molecule type" value="Genomic_DNA"/>
</dbReference>
<keyword evidence="5 11" id="KW-0067">ATP-binding</keyword>
<dbReference type="InterPro" id="IPR003593">
    <property type="entry name" value="AAA+_ATPase"/>
</dbReference>
<dbReference type="SUPFAM" id="SSF90123">
    <property type="entry name" value="ABC transporter transmembrane region"/>
    <property type="match status" value="1"/>
</dbReference>
<dbReference type="GO" id="GO:0005886">
    <property type="term" value="C:plasma membrane"/>
    <property type="evidence" value="ECO:0007669"/>
    <property type="project" value="UniProtKB-SubCell"/>
</dbReference>
<feature type="transmembrane region" description="Helical" evidence="8">
    <location>
        <begin position="33"/>
        <end position="62"/>
    </location>
</feature>
<dbReference type="SMART" id="SM00382">
    <property type="entry name" value="AAA"/>
    <property type="match status" value="1"/>
</dbReference>
<keyword evidence="2" id="KW-0813">Transport</keyword>
<dbReference type="GO" id="GO:0016887">
    <property type="term" value="F:ATP hydrolysis activity"/>
    <property type="evidence" value="ECO:0007669"/>
    <property type="project" value="InterPro"/>
</dbReference>
<feature type="transmembrane region" description="Helical" evidence="8">
    <location>
        <begin position="195"/>
        <end position="214"/>
    </location>
</feature>
<dbReference type="InterPro" id="IPR011527">
    <property type="entry name" value="ABC1_TM_dom"/>
</dbReference>
<dbReference type="PANTHER" id="PTHR43394">
    <property type="entry name" value="ATP-DEPENDENT PERMEASE MDL1, MITOCHONDRIAL"/>
    <property type="match status" value="1"/>
</dbReference>
<dbReference type="PROSITE" id="PS50929">
    <property type="entry name" value="ABC_TM1F"/>
    <property type="match status" value="1"/>
</dbReference>
<dbReference type="Pfam" id="PF00664">
    <property type="entry name" value="ABC_membrane"/>
    <property type="match status" value="1"/>
</dbReference>
<name>A0A7H0F1N6_9CYAN</name>